<accession>A0AAD9NQI6</accession>
<comment type="caution">
    <text evidence="6">The sequence shown here is derived from an EMBL/GenBank/DDBJ whole genome shotgun (WGS) entry which is preliminary data.</text>
</comment>
<dbReference type="EMBL" id="JAODUO010000515">
    <property type="protein sequence ID" value="KAK2179077.1"/>
    <property type="molecule type" value="Genomic_DNA"/>
</dbReference>
<protein>
    <recommendedName>
        <fullName evidence="8">Tetraspanin</fullName>
    </recommendedName>
</protein>
<dbReference type="InterPro" id="IPR008952">
    <property type="entry name" value="Tetraspanin_EC2_sf"/>
</dbReference>
<evidence type="ECO:0000256" key="4">
    <source>
        <dbReference type="ARBA" id="ARBA00023136"/>
    </source>
</evidence>
<keyword evidence="4 5" id="KW-0472">Membrane</keyword>
<keyword evidence="7" id="KW-1185">Reference proteome</keyword>
<evidence type="ECO:0000313" key="6">
    <source>
        <dbReference type="EMBL" id="KAK2179077.1"/>
    </source>
</evidence>
<gene>
    <name evidence="6" type="ORF">NP493_515g00013</name>
</gene>
<feature type="transmembrane region" description="Helical" evidence="5">
    <location>
        <begin position="49"/>
        <end position="76"/>
    </location>
</feature>
<evidence type="ECO:0000256" key="1">
    <source>
        <dbReference type="ARBA" id="ARBA00004141"/>
    </source>
</evidence>
<dbReference type="AlphaFoldDB" id="A0AAD9NQI6"/>
<dbReference type="Proteomes" id="UP001209878">
    <property type="component" value="Unassembled WGS sequence"/>
</dbReference>
<evidence type="ECO:0000313" key="7">
    <source>
        <dbReference type="Proteomes" id="UP001209878"/>
    </source>
</evidence>
<dbReference type="Gene3D" id="1.10.1450.10">
    <property type="entry name" value="Tetraspanin"/>
    <property type="match status" value="1"/>
</dbReference>
<keyword evidence="2 5" id="KW-0812">Transmembrane</keyword>
<sequence>MMAKSWFEEKGELTLMTFARAPPTAGETSADALNNVSLVQLRKHKRCLLLTYTIAAFVVFLVQAAILGFAIGYIHWIDQHLERFLFQSINDSYEGAVFHIDERIDKSTEPFSIAWDNIMSRFQCCGVTSYTDFQRNATHWNRVFLYRGAFVSAVVPIVCCKMDVPEAYSNNEPVEFIDIGQCMKHGDVTYINTKPCLGEVYIGSRCVCAGYNMYALMTLGDRITNINCS</sequence>
<name>A0AAD9NQI6_RIDPI</name>
<dbReference type="InterPro" id="IPR018499">
    <property type="entry name" value="Tetraspanin/Peripherin"/>
</dbReference>
<evidence type="ECO:0008006" key="8">
    <source>
        <dbReference type="Google" id="ProtNLM"/>
    </source>
</evidence>
<comment type="subcellular location">
    <subcellularLocation>
        <location evidence="1">Membrane</location>
        <topology evidence="1">Multi-pass membrane protein</topology>
    </subcellularLocation>
</comment>
<evidence type="ECO:0000256" key="5">
    <source>
        <dbReference type="SAM" id="Phobius"/>
    </source>
</evidence>
<reference evidence="6" key="1">
    <citation type="journal article" date="2023" name="Mol. Biol. Evol.">
        <title>Third-Generation Sequencing Reveals the Adaptive Role of the Epigenome in Three Deep-Sea Polychaetes.</title>
        <authorList>
            <person name="Perez M."/>
            <person name="Aroh O."/>
            <person name="Sun Y."/>
            <person name="Lan Y."/>
            <person name="Juniper S.K."/>
            <person name="Young C.R."/>
            <person name="Angers B."/>
            <person name="Qian P.Y."/>
        </authorList>
    </citation>
    <scope>NUCLEOTIDE SEQUENCE</scope>
    <source>
        <strain evidence="6">R07B-5</strain>
    </source>
</reference>
<evidence type="ECO:0000256" key="2">
    <source>
        <dbReference type="ARBA" id="ARBA00022692"/>
    </source>
</evidence>
<proteinExistence type="predicted"/>
<dbReference type="GO" id="GO:0016020">
    <property type="term" value="C:membrane"/>
    <property type="evidence" value="ECO:0007669"/>
    <property type="project" value="UniProtKB-SubCell"/>
</dbReference>
<keyword evidence="3 5" id="KW-1133">Transmembrane helix</keyword>
<dbReference type="SUPFAM" id="SSF48652">
    <property type="entry name" value="Tetraspanin"/>
    <property type="match status" value="1"/>
</dbReference>
<evidence type="ECO:0000256" key="3">
    <source>
        <dbReference type="ARBA" id="ARBA00022989"/>
    </source>
</evidence>
<organism evidence="6 7">
    <name type="scientific">Ridgeia piscesae</name>
    <name type="common">Tubeworm</name>
    <dbReference type="NCBI Taxonomy" id="27915"/>
    <lineage>
        <taxon>Eukaryota</taxon>
        <taxon>Metazoa</taxon>
        <taxon>Spiralia</taxon>
        <taxon>Lophotrochozoa</taxon>
        <taxon>Annelida</taxon>
        <taxon>Polychaeta</taxon>
        <taxon>Sedentaria</taxon>
        <taxon>Canalipalpata</taxon>
        <taxon>Sabellida</taxon>
        <taxon>Siboglinidae</taxon>
        <taxon>Ridgeia</taxon>
    </lineage>
</organism>
<dbReference type="Pfam" id="PF00335">
    <property type="entry name" value="Tetraspanin"/>
    <property type="match status" value="1"/>
</dbReference>